<dbReference type="PANTHER" id="PTHR24173:SF85">
    <property type="entry name" value="PROTEIN FEM-1 HOMOLOG CG6966"/>
    <property type="match status" value="1"/>
</dbReference>
<evidence type="ECO:0000256" key="5">
    <source>
        <dbReference type="ARBA" id="ARBA00038500"/>
    </source>
</evidence>
<feature type="repeat" description="ANK" evidence="6">
    <location>
        <begin position="27"/>
        <end position="50"/>
    </location>
</feature>
<keyword evidence="8" id="KW-1185">Reference proteome</keyword>
<evidence type="ECO:0000256" key="1">
    <source>
        <dbReference type="ARBA" id="ARBA00004906"/>
    </source>
</evidence>
<dbReference type="Pfam" id="PF13606">
    <property type="entry name" value="Ank_3"/>
    <property type="match status" value="1"/>
</dbReference>
<dbReference type="SUPFAM" id="SSF48403">
    <property type="entry name" value="Ankyrin repeat"/>
    <property type="match status" value="1"/>
</dbReference>
<gene>
    <name evidence="7" type="ORF">NMOB1V02_LOCUS2033</name>
</gene>
<dbReference type="PROSITE" id="PS50088">
    <property type="entry name" value="ANK_REPEAT"/>
    <property type="match status" value="5"/>
</dbReference>
<dbReference type="OrthoDB" id="4429489at2759"/>
<feature type="repeat" description="ANK" evidence="6">
    <location>
        <begin position="102"/>
        <end position="134"/>
    </location>
</feature>
<dbReference type="PROSITE" id="PS50297">
    <property type="entry name" value="ANK_REP_REGION"/>
    <property type="match status" value="5"/>
</dbReference>
<dbReference type="InterPro" id="IPR002110">
    <property type="entry name" value="Ankyrin_rpt"/>
</dbReference>
<dbReference type="InterPro" id="IPR036770">
    <property type="entry name" value="Ankyrin_rpt-contain_sf"/>
</dbReference>
<evidence type="ECO:0000313" key="7">
    <source>
        <dbReference type="EMBL" id="CAD7274181.1"/>
    </source>
</evidence>
<name>A0A7R9GB18_9CRUS</name>
<feature type="repeat" description="ANK" evidence="6">
    <location>
        <begin position="168"/>
        <end position="200"/>
    </location>
</feature>
<protein>
    <submittedName>
        <fullName evidence="7">Uncharacterized protein</fullName>
    </submittedName>
</protein>
<dbReference type="SMART" id="SM00248">
    <property type="entry name" value="ANK"/>
    <property type="match status" value="6"/>
</dbReference>
<evidence type="ECO:0000313" key="8">
    <source>
        <dbReference type="Proteomes" id="UP000678499"/>
    </source>
</evidence>
<keyword evidence="3" id="KW-0833">Ubl conjugation pathway</keyword>
<dbReference type="Pfam" id="PF12796">
    <property type="entry name" value="Ank_2"/>
    <property type="match status" value="2"/>
</dbReference>
<comment type="similarity">
    <text evidence="5">Belongs to the fem-1 family.</text>
</comment>
<comment type="pathway">
    <text evidence="1">Protein modification; protein ubiquitination.</text>
</comment>
<keyword evidence="4 6" id="KW-0040">ANK repeat</keyword>
<dbReference type="GO" id="GO:0006511">
    <property type="term" value="P:ubiquitin-dependent protein catabolic process"/>
    <property type="evidence" value="ECO:0007669"/>
    <property type="project" value="TreeGrafter"/>
</dbReference>
<dbReference type="EMBL" id="CAJPEX010000219">
    <property type="protein sequence ID" value="CAG0914333.1"/>
    <property type="molecule type" value="Genomic_DNA"/>
</dbReference>
<evidence type="ECO:0000256" key="6">
    <source>
        <dbReference type="PROSITE-ProRule" id="PRU00023"/>
    </source>
</evidence>
<dbReference type="PANTHER" id="PTHR24173">
    <property type="entry name" value="ANKYRIN REPEAT CONTAINING"/>
    <property type="match status" value="1"/>
</dbReference>
<feature type="repeat" description="ANK" evidence="6">
    <location>
        <begin position="135"/>
        <end position="167"/>
    </location>
</feature>
<organism evidence="7">
    <name type="scientific">Notodromas monacha</name>
    <dbReference type="NCBI Taxonomy" id="399045"/>
    <lineage>
        <taxon>Eukaryota</taxon>
        <taxon>Metazoa</taxon>
        <taxon>Ecdysozoa</taxon>
        <taxon>Arthropoda</taxon>
        <taxon>Crustacea</taxon>
        <taxon>Oligostraca</taxon>
        <taxon>Ostracoda</taxon>
        <taxon>Podocopa</taxon>
        <taxon>Podocopida</taxon>
        <taxon>Cypridocopina</taxon>
        <taxon>Cypridoidea</taxon>
        <taxon>Cyprididae</taxon>
        <taxon>Notodromas</taxon>
    </lineage>
</organism>
<dbReference type="AlphaFoldDB" id="A0A7R9GB18"/>
<sequence length="521" mass="57514">MRYCVLQNLLDRLAAPVVKNLVVARTDGATPLVVACRNGHFDVAQYLLDKCNADLEQTGSVTFDGETIEGAPPLWCASAAGNLDIVKLLISRGANVNATTKTNSTPLRAACFDGHFSIVKYLIKQHADIEIANRHGHTCLMIACYKGHYDIAKYLLQLGANVNRKSVKGNTALHDCAESGSLLIMMLLLRHGATIDVDSYGMTPLLAAAVTGHSHIVDYLIGMDFISPRERIEAMELLGATFMDKKRDMLGAASLWKRALQERKLVNLPKPPTQSPIAAFGGATEINSEADLEDVMSDPDAMRIQALIIRERILGPAHPDTSYFIRYRGAVYADAGNIPKCITLWLYALRMQQEILEPLSLMTQSSLSSFAELFSYILSKRISASVPMFVPDLIVVFEQALAEWKRGNEHVQARKAHNFDVDKETAGLTFMEIYEQSKSEPSTVQAPPLYAGNVPMVLEIEDQAQNGMEEEEVGDPVTQVKPLQYVTLQCLAARAINRHKVPFDHRSLPLHLIAMVVSHGY</sequence>
<evidence type="ECO:0000256" key="2">
    <source>
        <dbReference type="ARBA" id="ARBA00022737"/>
    </source>
</evidence>
<evidence type="ECO:0000256" key="4">
    <source>
        <dbReference type="ARBA" id="ARBA00023043"/>
    </source>
</evidence>
<dbReference type="Gene3D" id="1.25.40.20">
    <property type="entry name" value="Ankyrin repeat-containing domain"/>
    <property type="match status" value="2"/>
</dbReference>
<accession>A0A7R9GB18</accession>
<feature type="repeat" description="ANK" evidence="6">
    <location>
        <begin position="69"/>
        <end position="101"/>
    </location>
</feature>
<dbReference type="Gene3D" id="1.25.40.10">
    <property type="entry name" value="Tetratricopeptide repeat domain"/>
    <property type="match status" value="1"/>
</dbReference>
<evidence type="ECO:0000256" key="3">
    <source>
        <dbReference type="ARBA" id="ARBA00022786"/>
    </source>
</evidence>
<proteinExistence type="inferred from homology"/>
<dbReference type="PRINTS" id="PR01415">
    <property type="entry name" value="ANKYRIN"/>
</dbReference>
<reference evidence="7" key="1">
    <citation type="submission" date="2020-11" db="EMBL/GenBank/DDBJ databases">
        <authorList>
            <person name="Tran Van P."/>
        </authorList>
    </citation>
    <scope>NUCLEOTIDE SEQUENCE</scope>
</reference>
<keyword evidence="2" id="KW-0677">Repeat</keyword>
<dbReference type="InterPro" id="IPR011990">
    <property type="entry name" value="TPR-like_helical_dom_sf"/>
</dbReference>
<dbReference type="Proteomes" id="UP000678499">
    <property type="component" value="Unassembled WGS sequence"/>
</dbReference>
<dbReference type="GO" id="GO:0000151">
    <property type="term" value="C:ubiquitin ligase complex"/>
    <property type="evidence" value="ECO:0007669"/>
    <property type="project" value="TreeGrafter"/>
</dbReference>
<dbReference type="EMBL" id="OA882256">
    <property type="protein sequence ID" value="CAD7274181.1"/>
    <property type="molecule type" value="Genomic_DNA"/>
</dbReference>